<dbReference type="Pfam" id="PF00589">
    <property type="entry name" value="Phage_integrase"/>
    <property type="match status" value="1"/>
</dbReference>
<evidence type="ECO:0000259" key="3">
    <source>
        <dbReference type="PROSITE" id="PS51898"/>
    </source>
</evidence>
<dbReference type="InterPro" id="IPR011010">
    <property type="entry name" value="DNA_brk_join_enz"/>
</dbReference>
<keyword evidence="2" id="KW-0233">DNA recombination</keyword>
<dbReference type="InterPro" id="IPR000477">
    <property type="entry name" value="RT_dom"/>
</dbReference>
<dbReference type="Pfam" id="PF00078">
    <property type="entry name" value="RVT_1"/>
    <property type="match status" value="1"/>
</dbReference>
<dbReference type="SUPFAM" id="SSF56349">
    <property type="entry name" value="DNA breaking-rejoining enzymes"/>
    <property type="match status" value="1"/>
</dbReference>
<dbReference type="InterPro" id="IPR013762">
    <property type="entry name" value="Integrase-like_cat_sf"/>
</dbReference>
<dbReference type="EMBL" id="JABDTM020030321">
    <property type="protein sequence ID" value="KAH0807466.1"/>
    <property type="molecule type" value="Genomic_DNA"/>
</dbReference>
<gene>
    <name evidence="5" type="ORF">GEV33_015324</name>
    <name evidence="4" type="ORF">GEV33_015325</name>
</gene>
<dbReference type="GO" id="GO:0006310">
    <property type="term" value="P:DNA recombination"/>
    <property type="evidence" value="ECO:0007669"/>
    <property type="project" value="UniProtKB-KW"/>
</dbReference>
<dbReference type="PANTHER" id="PTHR30349:SF41">
    <property type="entry name" value="INTEGRASE_RECOMBINASE PROTEIN MJ0367-RELATED"/>
    <property type="match status" value="1"/>
</dbReference>
<protein>
    <recommendedName>
        <fullName evidence="3">Tyr recombinase domain-containing protein</fullName>
    </recommendedName>
</protein>
<dbReference type="GO" id="GO:0003677">
    <property type="term" value="F:DNA binding"/>
    <property type="evidence" value="ECO:0007669"/>
    <property type="project" value="UniProtKB-KW"/>
</dbReference>
<sequence length="583" mass="67894">MAQSFLNEDELYVPEDIIKEARSVIENLLPRKSVSLYEKEYNIFCAWRKSRNIKGVSEEVLLSYFAEKVKKYKASTLWSCYSKLKSTLLIKEQVDISKFLSLKTFLKREYSTYTPIKSNVLEREHFNKFLEDAPDKIYLLIKVALVMGIGGGCRMDELHKMKIDDIEDRDNILIIQVPETKTNKKRMFTIVDNTKIGVSKLALYKKYSDLRPANTPTKSFFLGYRNEKCTKQVVGINTFYKMPRMIAEFLKLPLPESYTGHCFRRSSATLLANTGANTLMMKRHGGWKSNSVVEGYIDESVENKKEICNRILMGTSSTKNCQGFSNELPGCSGANLIKSEDVVNFIKSKDVANENTVKCAFIGDIEEMFRKGQAGGAVVGKEKVWSLVYADDLVVLAREEKGMKEMLGSIEKYMRRKKLTVNVEKSKMMVFRKERNRKGGAEIERMRERDRVMTDELVQRDRYVQVQERRTRIRESRYNGKYEKITTEELPKYLGRESRKERVIIARFRCGNEERENKYWNEDRTRVCRMCGEKKGPIEHLLNECLELRERDESKEEILNEDGRGIEWMKKVEWRRGTICGEG</sequence>
<evidence type="ECO:0000313" key="4">
    <source>
        <dbReference type="EMBL" id="KAH0807466.1"/>
    </source>
</evidence>
<dbReference type="InterPro" id="IPR002104">
    <property type="entry name" value="Integrase_catalytic"/>
</dbReference>
<comment type="caution">
    <text evidence="4">The sequence shown here is derived from an EMBL/GenBank/DDBJ whole genome shotgun (WGS) entry which is preliminary data.</text>
</comment>
<evidence type="ECO:0000256" key="1">
    <source>
        <dbReference type="ARBA" id="ARBA00023125"/>
    </source>
</evidence>
<keyword evidence="6" id="KW-1185">Reference proteome</keyword>
<reference evidence="4" key="2">
    <citation type="submission" date="2021-08" db="EMBL/GenBank/DDBJ databases">
        <authorList>
            <person name="Eriksson T."/>
        </authorList>
    </citation>
    <scope>NUCLEOTIDE SEQUENCE</scope>
    <source>
        <strain evidence="4">Stoneville</strain>
        <tissue evidence="4">Whole head</tissue>
    </source>
</reference>
<accession>A0A8J6H4A4</accession>
<keyword evidence="1" id="KW-0238">DNA-binding</keyword>
<dbReference type="GO" id="GO:0015074">
    <property type="term" value="P:DNA integration"/>
    <property type="evidence" value="ECO:0007669"/>
    <property type="project" value="InterPro"/>
</dbReference>
<dbReference type="AlphaFoldDB" id="A0A8J6H4A4"/>
<proteinExistence type="predicted"/>
<reference evidence="4" key="1">
    <citation type="journal article" date="2020" name="J Insects Food Feed">
        <title>The yellow mealworm (Tenebrio molitor) genome: a resource for the emerging insects as food and feed industry.</title>
        <authorList>
            <person name="Eriksson T."/>
            <person name="Andere A."/>
            <person name="Kelstrup H."/>
            <person name="Emery V."/>
            <person name="Picard C."/>
        </authorList>
    </citation>
    <scope>NUCLEOTIDE SEQUENCE</scope>
    <source>
        <strain evidence="4">Stoneville</strain>
        <tissue evidence="4">Whole head</tissue>
    </source>
</reference>
<dbReference type="Proteomes" id="UP000719412">
    <property type="component" value="Unassembled WGS sequence"/>
</dbReference>
<evidence type="ECO:0000256" key="2">
    <source>
        <dbReference type="ARBA" id="ARBA00023172"/>
    </source>
</evidence>
<name>A0A8J6H4A4_TENMO</name>
<dbReference type="CDD" id="cd00397">
    <property type="entry name" value="DNA_BRE_C"/>
    <property type="match status" value="1"/>
</dbReference>
<feature type="domain" description="Tyr recombinase" evidence="3">
    <location>
        <begin position="116"/>
        <end position="309"/>
    </location>
</feature>
<dbReference type="InterPro" id="IPR050090">
    <property type="entry name" value="Tyrosine_recombinase_XerCD"/>
</dbReference>
<dbReference type="PROSITE" id="PS51898">
    <property type="entry name" value="TYR_RECOMBINASE"/>
    <property type="match status" value="1"/>
</dbReference>
<dbReference type="PANTHER" id="PTHR30349">
    <property type="entry name" value="PHAGE INTEGRASE-RELATED"/>
    <property type="match status" value="1"/>
</dbReference>
<evidence type="ECO:0000313" key="6">
    <source>
        <dbReference type="Proteomes" id="UP000719412"/>
    </source>
</evidence>
<dbReference type="EMBL" id="JABDTM020030318">
    <property type="protein sequence ID" value="KAH0807467.1"/>
    <property type="molecule type" value="Genomic_DNA"/>
</dbReference>
<dbReference type="Gene3D" id="1.10.443.10">
    <property type="entry name" value="Intergrase catalytic core"/>
    <property type="match status" value="1"/>
</dbReference>
<evidence type="ECO:0000313" key="5">
    <source>
        <dbReference type="EMBL" id="KAH0807467.1"/>
    </source>
</evidence>
<organism evidence="4 6">
    <name type="scientific">Tenebrio molitor</name>
    <name type="common">Yellow mealworm beetle</name>
    <dbReference type="NCBI Taxonomy" id="7067"/>
    <lineage>
        <taxon>Eukaryota</taxon>
        <taxon>Metazoa</taxon>
        <taxon>Ecdysozoa</taxon>
        <taxon>Arthropoda</taxon>
        <taxon>Hexapoda</taxon>
        <taxon>Insecta</taxon>
        <taxon>Pterygota</taxon>
        <taxon>Neoptera</taxon>
        <taxon>Endopterygota</taxon>
        <taxon>Coleoptera</taxon>
        <taxon>Polyphaga</taxon>
        <taxon>Cucujiformia</taxon>
        <taxon>Tenebrionidae</taxon>
        <taxon>Tenebrio</taxon>
    </lineage>
</organism>